<dbReference type="PANTHER" id="PTHR43788">
    <property type="entry name" value="DNA2/NAM7 HELICASE FAMILY MEMBER"/>
    <property type="match status" value="1"/>
</dbReference>
<evidence type="ECO:0000256" key="1">
    <source>
        <dbReference type="ARBA" id="ARBA00022741"/>
    </source>
</evidence>
<evidence type="ECO:0000256" key="3">
    <source>
        <dbReference type="ARBA" id="ARBA00022806"/>
    </source>
</evidence>
<dbReference type="SUPFAM" id="SSF88723">
    <property type="entry name" value="PIN domain-like"/>
    <property type="match status" value="1"/>
</dbReference>
<evidence type="ECO:0000259" key="6">
    <source>
        <dbReference type="SMART" id="SM00670"/>
    </source>
</evidence>
<dbReference type="GO" id="GO:0043139">
    <property type="term" value="F:5'-3' DNA helicase activity"/>
    <property type="evidence" value="ECO:0007669"/>
    <property type="project" value="TreeGrafter"/>
</dbReference>
<keyword evidence="4" id="KW-0067">ATP-binding</keyword>
<dbReference type="EMBL" id="QRKD01000017">
    <property type="protein sequence ID" value="RHH87494.1"/>
    <property type="molecule type" value="Genomic_DNA"/>
</dbReference>
<dbReference type="RefSeq" id="WP_122295679.1">
    <property type="nucleotide sequence ID" value="NZ_JBCLUL010000027.1"/>
</dbReference>
<evidence type="ECO:0000313" key="7">
    <source>
        <dbReference type="EMBL" id="RHH87494.1"/>
    </source>
</evidence>
<protein>
    <recommendedName>
        <fullName evidence="6">PIN domain-containing protein</fullName>
    </recommendedName>
</protein>
<reference evidence="7 8" key="1">
    <citation type="submission" date="2018-08" db="EMBL/GenBank/DDBJ databases">
        <title>A genome reference for cultivated species of the human gut microbiota.</title>
        <authorList>
            <person name="Zou Y."/>
            <person name="Xue W."/>
            <person name="Luo G."/>
        </authorList>
    </citation>
    <scope>NUCLEOTIDE SEQUENCE [LARGE SCALE GENOMIC DNA]</scope>
    <source>
        <strain evidence="7 8">AM16-49B</strain>
    </source>
</reference>
<dbReference type="CDD" id="cd09883">
    <property type="entry name" value="PIN_VapC_PhoHL-ATPase"/>
    <property type="match status" value="1"/>
</dbReference>
<dbReference type="Pfam" id="PF13604">
    <property type="entry name" value="AAA_30"/>
    <property type="match status" value="1"/>
</dbReference>
<keyword evidence="3" id="KW-0347">Helicase</keyword>
<dbReference type="GO" id="GO:0016787">
    <property type="term" value="F:hydrolase activity"/>
    <property type="evidence" value="ECO:0007669"/>
    <property type="project" value="UniProtKB-KW"/>
</dbReference>
<dbReference type="InterPro" id="IPR002716">
    <property type="entry name" value="PIN_dom"/>
</dbReference>
<dbReference type="InterPro" id="IPR041679">
    <property type="entry name" value="DNA2/NAM7-like_C"/>
</dbReference>
<evidence type="ECO:0000313" key="8">
    <source>
        <dbReference type="Proteomes" id="UP000283512"/>
    </source>
</evidence>
<dbReference type="SUPFAM" id="SSF52540">
    <property type="entry name" value="P-loop containing nucleoside triphosphate hydrolases"/>
    <property type="match status" value="1"/>
</dbReference>
<evidence type="ECO:0000256" key="5">
    <source>
        <dbReference type="ARBA" id="ARBA00046345"/>
    </source>
</evidence>
<dbReference type="Pfam" id="PF13638">
    <property type="entry name" value="PIN_4"/>
    <property type="match status" value="1"/>
</dbReference>
<dbReference type="SMART" id="SM00670">
    <property type="entry name" value="PINc"/>
    <property type="match status" value="1"/>
</dbReference>
<organism evidence="7 8">
    <name type="scientific">Bacteroides caccae</name>
    <dbReference type="NCBI Taxonomy" id="47678"/>
    <lineage>
        <taxon>Bacteria</taxon>
        <taxon>Pseudomonadati</taxon>
        <taxon>Bacteroidota</taxon>
        <taxon>Bacteroidia</taxon>
        <taxon>Bacteroidales</taxon>
        <taxon>Bacteroidaceae</taxon>
        <taxon>Bacteroides</taxon>
    </lineage>
</organism>
<dbReference type="Pfam" id="PF13087">
    <property type="entry name" value="AAA_12"/>
    <property type="match status" value="1"/>
</dbReference>
<dbReference type="InterPro" id="IPR029060">
    <property type="entry name" value="PIN-like_dom_sf"/>
</dbReference>
<evidence type="ECO:0000256" key="4">
    <source>
        <dbReference type="ARBA" id="ARBA00022840"/>
    </source>
</evidence>
<comment type="similarity">
    <text evidence="5">In the N-terminal section; belongs to the PINc/VapC protein family.</text>
</comment>
<dbReference type="Gene3D" id="3.40.50.1010">
    <property type="entry name" value="5'-nuclease"/>
    <property type="match status" value="1"/>
</dbReference>
<dbReference type="AlphaFoldDB" id="A0A414YMC6"/>
<feature type="domain" description="PIN" evidence="6">
    <location>
        <begin position="611"/>
        <end position="723"/>
    </location>
</feature>
<comment type="caution">
    <text evidence="7">The sequence shown here is derived from an EMBL/GenBank/DDBJ whole genome shotgun (WGS) entry which is preliminary data.</text>
</comment>
<proteinExistence type="inferred from homology"/>
<dbReference type="Proteomes" id="UP000283512">
    <property type="component" value="Unassembled WGS sequence"/>
</dbReference>
<name>A0A414YMC6_9BACE</name>
<dbReference type="InterPro" id="IPR050534">
    <property type="entry name" value="Coronavir_polyprotein_1ab"/>
</dbReference>
<sequence>MKFKREDYIAFLETEYDTQMKEYGRLIATKATVLKERGEVFVGKFVGFRGDFSIFKVRISDNMPRKNSFWTASCFIGEMASYKNWGDCAWADLREQYQCDYSDAHCVWISKSEDPAFCLVGVKNITVDFANLLESQNPIIAFGPNDPPLKYLLNLKDIVQNSECKATKEILDYFSVEESTWNPQKVAATEDLNIHILRSLESHNTVAIQGPPGTGKTYRMGRLVAQLLSERKSVLVTALTNEALKVVASKEDLKPYLESGKVSKTSLTIDERHELPKLVANEGNVCNATPGHLSLATFYISSGWAKDMLETTPFDYVIVDEASQALLPMIAASKKLGSKVVWIGDQKQLAPIVKTNEDKINTCGWSPIVKGFDTLCNNIPMPTFMLSDTFRLTKRGAEFTGVFYNNELNSVAGVDEIQTSLPVLNRLGGPSLVDLELKIGDKKPVNALNVAFDLTERILKESPEAKIAILSKFKETVKELQKTFITKLYSEEIPDNLKIETVDRIQGLTVDYTIFLIPNASVIYSLDSELFNVATSRASRCTIIVADRMILKNFMSDEVRRFLLKINENKVAALNPSMTQTITSGELKVTVLGKINLPEKHLKEIVADKENIFIIDTNVFVKCPTIISKIGKYKVVIPTTVLEELDRLKLKQSIDKKALNDAVKNINKAFLNNYSSMEEGDSSLLPNGFDAQKADCLILSVALRYKTEDKNPILLTSDNLLQSKALGLGITTISLQDFLSERR</sequence>
<dbReference type="PANTHER" id="PTHR43788:SF8">
    <property type="entry name" value="DNA-BINDING PROTEIN SMUBP-2"/>
    <property type="match status" value="1"/>
</dbReference>
<keyword evidence="2" id="KW-0378">Hydrolase</keyword>
<dbReference type="Gene3D" id="3.40.50.300">
    <property type="entry name" value="P-loop containing nucleotide triphosphate hydrolases"/>
    <property type="match status" value="2"/>
</dbReference>
<accession>A0A414YMC6</accession>
<dbReference type="InterPro" id="IPR027417">
    <property type="entry name" value="P-loop_NTPase"/>
</dbReference>
<dbReference type="GO" id="GO:0005524">
    <property type="term" value="F:ATP binding"/>
    <property type="evidence" value="ECO:0007669"/>
    <property type="project" value="UniProtKB-KW"/>
</dbReference>
<evidence type="ECO:0000256" key="2">
    <source>
        <dbReference type="ARBA" id="ARBA00022801"/>
    </source>
</evidence>
<gene>
    <name evidence="7" type="ORF">DW190_15765</name>
</gene>
<keyword evidence="1" id="KW-0547">Nucleotide-binding</keyword>